<dbReference type="SUPFAM" id="SSF55257">
    <property type="entry name" value="RBP11-like subunits of RNA polymerase"/>
    <property type="match status" value="1"/>
</dbReference>
<protein>
    <submittedName>
        <fullName evidence="3">Dna-directed rna polymerase alpha chain</fullName>
    </submittedName>
</protein>
<proteinExistence type="predicted"/>
<dbReference type="GO" id="GO:0006351">
    <property type="term" value="P:DNA-templated transcription"/>
    <property type="evidence" value="ECO:0007669"/>
    <property type="project" value="InterPro"/>
</dbReference>
<reference evidence="3" key="1">
    <citation type="journal article" date="2018" name="Sci. Rep.">
        <title>Multiple losses of photosynthesis and convergent reductive genome evolution in the colourless green algae Prototheca.</title>
        <authorList>
            <person name="Suzuki S."/>
            <person name="Endoh R."/>
            <person name="Manabe R.I."/>
            <person name="Ohkuma M."/>
            <person name="Hirakawa Y."/>
        </authorList>
    </citation>
    <scope>NUCLEOTIDE SEQUENCE</scope>
    <source>
        <strain evidence="3">JCM 9641</strain>
    </source>
</reference>
<evidence type="ECO:0000256" key="1">
    <source>
        <dbReference type="ARBA" id="ARBA00022478"/>
    </source>
</evidence>
<gene>
    <name evidence="3" type="primary">rpoA</name>
</gene>
<evidence type="ECO:0000313" key="3">
    <source>
        <dbReference type="EMBL" id="BBD20172.1"/>
    </source>
</evidence>
<evidence type="ECO:0000256" key="2">
    <source>
        <dbReference type="ARBA" id="ARBA00023163"/>
    </source>
</evidence>
<dbReference type="EMBL" id="AP018372">
    <property type="protein sequence ID" value="BBD20172.1"/>
    <property type="molecule type" value="Genomic_DNA"/>
</dbReference>
<dbReference type="GO" id="GO:0046983">
    <property type="term" value="F:protein dimerization activity"/>
    <property type="evidence" value="ECO:0007669"/>
    <property type="project" value="InterPro"/>
</dbReference>
<organism evidence="3">
    <name type="scientific">Prototheca stagnorum</name>
    <dbReference type="NCBI Taxonomy" id="215448"/>
    <lineage>
        <taxon>Eukaryota</taxon>
        <taxon>Viridiplantae</taxon>
        <taxon>Chlorophyta</taxon>
        <taxon>core chlorophytes</taxon>
        <taxon>Trebouxiophyceae</taxon>
        <taxon>Chlorellales</taxon>
        <taxon>Chlorellaceae</taxon>
        <taxon>Prototheca</taxon>
    </lineage>
</organism>
<dbReference type="AlphaFoldDB" id="A0A2Z6BEL9"/>
<keyword evidence="2" id="KW-0804">Transcription</keyword>
<dbReference type="InterPro" id="IPR036603">
    <property type="entry name" value="RBP11-like"/>
</dbReference>
<dbReference type="GeneID" id="36487634"/>
<keyword evidence="3" id="KW-0934">Plastid</keyword>
<dbReference type="GO" id="GO:0000428">
    <property type="term" value="C:DNA-directed RNA polymerase complex"/>
    <property type="evidence" value="ECO:0007669"/>
    <property type="project" value="UniProtKB-KW"/>
</dbReference>
<dbReference type="SUPFAM" id="SSF56553">
    <property type="entry name" value="Insert subdomain of RNA polymerase alpha subunit"/>
    <property type="match status" value="1"/>
</dbReference>
<keyword evidence="3" id="KW-0150">Chloroplast</keyword>
<dbReference type="InterPro" id="IPR036643">
    <property type="entry name" value="RNApol_insert_sf"/>
</dbReference>
<keyword evidence="1 3" id="KW-0240">DNA-directed RNA polymerase</keyword>
<sequence>MKYFFTFKYSQIQGHLTYNQYILGFFKRGEGTAFANILRQHMLSLEFTKQLFSFSRLDIFDIQLTSISRNIDHDKELLSRLKNSIFFSFGIIEKPIRLYLKVKGPIIVTLEMLDLPQNIICLDPKMIIDTLFQDEEIELNFTVISKNLYNLKNTDSVNLTNKELPIEQISFFIEEVVNPKGITLEYITLNIWTRGDTLLQNMQKSIIKLALYQIAKKFLFFAAILYNSELNCFYKY</sequence>
<dbReference type="RefSeq" id="YP_009478265.1">
    <property type="nucleotide sequence ID" value="NC_037479.1"/>
</dbReference>
<name>A0A2Z6BEL9_9CHLO</name>
<geneLocation type="chloroplast" evidence="3"/>
<dbReference type="Gene3D" id="3.30.1360.10">
    <property type="entry name" value="RNA polymerase, RBP11-like subunit"/>
    <property type="match status" value="1"/>
</dbReference>
<dbReference type="Gene3D" id="2.170.120.12">
    <property type="entry name" value="DNA-directed RNA polymerase, insert domain"/>
    <property type="match status" value="1"/>
</dbReference>
<accession>A0A2Z6BEL9</accession>